<comment type="caution">
    <text evidence="2">The sequence shown here is derived from an EMBL/GenBank/DDBJ whole genome shotgun (WGS) entry which is preliminary data.</text>
</comment>
<keyword evidence="3" id="KW-1185">Reference proteome</keyword>
<proteinExistence type="predicted"/>
<evidence type="ECO:0000256" key="1">
    <source>
        <dbReference type="SAM" id="MobiDB-lite"/>
    </source>
</evidence>
<gene>
    <name evidence="2" type="ORF">NQ315_007775</name>
</gene>
<sequence>MLLCRLFALRPISLNNFLLDDSGNGNQQIWAVDSSVFPKNSIAKDAKSTGIKLQPIYILQPEAVRLGERGHRRYDRGRSFSPPKAVKGPLPIVATQATAGSALNNANFQAQRHPKFPDGFRKSFSSEQLYCPDRPQHHEPYSFSLSSRSSTTSTGSSTRSGIWQRDMRSGIPVAISSETKLRIRTSTASSSNVNVGPVIAR</sequence>
<evidence type="ECO:0000313" key="2">
    <source>
        <dbReference type="EMBL" id="KAJ8922740.1"/>
    </source>
</evidence>
<dbReference type="EMBL" id="JANEYG010000006">
    <property type="protein sequence ID" value="KAJ8922740.1"/>
    <property type="molecule type" value="Genomic_DNA"/>
</dbReference>
<dbReference type="AlphaFoldDB" id="A0AAV8W8W4"/>
<accession>A0AAV8W8W4</accession>
<dbReference type="Proteomes" id="UP001159042">
    <property type="component" value="Unassembled WGS sequence"/>
</dbReference>
<feature type="region of interest" description="Disordered" evidence="1">
    <location>
        <begin position="130"/>
        <end position="165"/>
    </location>
</feature>
<organism evidence="2 3">
    <name type="scientific">Exocentrus adspersus</name>
    <dbReference type="NCBI Taxonomy" id="1586481"/>
    <lineage>
        <taxon>Eukaryota</taxon>
        <taxon>Metazoa</taxon>
        <taxon>Ecdysozoa</taxon>
        <taxon>Arthropoda</taxon>
        <taxon>Hexapoda</taxon>
        <taxon>Insecta</taxon>
        <taxon>Pterygota</taxon>
        <taxon>Neoptera</taxon>
        <taxon>Endopterygota</taxon>
        <taxon>Coleoptera</taxon>
        <taxon>Polyphaga</taxon>
        <taxon>Cucujiformia</taxon>
        <taxon>Chrysomeloidea</taxon>
        <taxon>Cerambycidae</taxon>
        <taxon>Lamiinae</taxon>
        <taxon>Acanthocinini</taxon>
        <taxon>Exocentrus</taxon>
    </lineage>
</organism>
<feature type="compositionally biased region" description="Low complexity" evidence="1">
    <location>
        <begin position="142"/>
        <end position="161"/>
    </location>
</feature>
<reference evidence="2 3" key="1">
    <citation type="journal article" date="2023" name="Insect Mol. Biol.">
        <title>Genome sequencing provides insights into the evolution of gene families encoding plant cell wall-degrading enzymes in longhorned beetles.</title>
        <authorList>
            <person name="Shin N.R."/>
            <person name="Okamura Y."/>
            <person name="Kirsch R."/>
            <person name="Pauchet Y."/>
        </authorList>
    </citation>
    <scope>NUCLEOTIDE SEQUENCE [LARGE SCALE GENOMIC DNA]</scope>
    <source>
        <strain evidence="2">EAD_L_NR</strain>
    </source>
</reference>
<evidence type="ECO:0000313" key="3">
    <source>
        <dbReference type="Proteomes" id="UP001159042"/>
    </source>
</evidence>
<feature type="non-terminal residue" evidence="2">
    <location>
        <position position="201"/>
    </location>
</feature>
<name>A0AAV8W8W4_9CUCU</name>
<protein>
    <submittedName>
        <fullName evidence="2">Uncharacterized protein</fullName>
    </submittedName>
</protein>